<dbReference type="AlphaFoldDB" id="A0AAD3SSH9"/>
<dbReference type="EMBL" id="BSYO01000015">
    <property type="protein sequence ID" value="GMH15677.1"/>
    <property type="molecule type" value="Genomic_DNA"/>
</dbReference>
<gene>
    <name evidence="1" type="ORF">Nepgr_017518</name>
</gene>
<name>A0AAD3SSH9_NEPGR</name>
<proteinExistence type="predicted"/>
<accession>A0AAD3SSH9</accession>
<keyword evidence="2" id="KW-1185">Reference proteome</keyword>
<reference evidence="1" key="1">
    <citation type="submission" date="2023-05" db="EMBL/GenBank/DDBJ databases">
        <title>Nepenthes gracilis genome sequencing.</title>
        <authorList>
            <person name="Fukushima K."/>
        </authorList>
    </citation>
    <scope>NUCLEOTIDE SEQUENCE</scope>
    <source>
        <strain evidence="1">SING2019-196</strain>
    </source>
</reference>
<sequence length="96" mass="10697">MAERYLIVIHFGRDGRIARYSVDELLSSEVMKMSQRCFPPNTSLAEMPTISRGLLALLLSVPKMKSAVDLLMAGTCCYCARSPFKIFATLWTDACS</sequence>
<evidence type="ECO:0000313" key="2">
    <source>
        <dbReference type="Proteomes" id="UP001279734"/>
    </source>
</evidence>
<dbReference type="Proteomes" id="UP001279734">
    <property type="component" value="Unassembled WGS sequence"/>
</dbReference>
<comment type="caution">
    <text evidence="1">The sequence shown here is derived from an EMBL/GenBank/DDBJ whole genome shotgun (WGS) entry which is preliminary data.</text>
</comment>
<protein>
    <submittedName>
        <fullName evidence="1">Uncharacterized protein</fullName>
    </submittedName>
</protein>
<organism evidence="1 2">
    <name type="scientific">Nepenthes gracilis</name>
    <name type="common">Slender pitcher plant</name>
    <dbReference type="NCBI Taxonomy" id="150966"/>
    <lineage>
        <taxon>Eukaryota</taxon>
        <taxon>Viridiplantae</taxon>
        <taxon>Streptophyta</taxon>
        <taxon>Embryophyta</taxon>
        <taxon>Tracheophyta</taxon>
        <taxon>Spermatophyta</taxon>
        <taxon>Magnoliopsida</taxon>
        <taxon>eudicotyledons</taxon>
        <taxon>Gunneridae</taxon>
        <taxon>Pentapetalae</taxon>
        <taxon>Caryophyllales</taxon>
        <taxon>Nepenthaceae</taxon>
        <taxon>Nepenthes</taxon>
    </lineage>
</organism>
<evidence type="ECO:0000313" key="1">
    <source>
        <dbReference type="EMBL" id="GMH15677.1"/>
    </source>
</evidence>